<reference evidence="1" key="1">
    <citation type="submission" date="2019-07" db="EMBL/GenBank/DDBJ databases">
        <title>Annotation for the trematode Paragonimus miyazaki's.</title>
        <authorList>
            <person name="Choi Y.-J."/>
        </authorList>
    </citation>
    <scope>NUCLEOTIDE SEQUENCE</scope>
    <source>
        <strain evidence="1">Japan</strain>
    </source>
</reference>
<sequence>MKVRNERCSQLPGSSYMLAYTGYNVFYKMTVKLPKGHHILQWYLFADPNSLQALWGPSESTMKIGQIAVTGTPPILRCTPCPAGTWGSTEGQAVCDTCPENTFSNTGAQKCEACSAVEYSSEFAGAVVIFTNGLQYADTDHDSDLLEMSGELN</sequence>
<accession>A0A8S9YC83</accession>
<gene>
    <name evidence="1" type="ORF">EG68_12574</name>
</gene>
<dbReference type="EMBL" id="JTDE01015782">
    <property type="protein sequence ID" value="KAF7233901.1"/>
    <property type="molecule type" value="Genomic_DNA"/>
</dbReference>
<evidence type="ECO:0008006" key="3">
    <source>
        <dbReference type="Google" id="ProtNLM"/>
    </source>
</evidence>
<proteinExistence type="predicted"/>
<comment type="caution">
    <text evidence="1">The sequence shown here is derived from an EMBL/GenBank/DDBJ whole genome shotgun (WGS) entry which is preliminary data.</text>
</comment>
<name>A0A8S9YC83_9TREM</name>
<dbReference type="PANTHER" id="PTHR22727:SF15">
    <property type="entry name" value="MRH DOMAIN-CONTAINING PROTEIN"/>
    <property type="match status" value="1"/>
</dbReference>
<evidence type="ECO:0000313" key="2">
    <source>
        <dbReference type="Proteomes" id="UP000822476"/>
    </source>
</evidence>
<dbReference type="AlphaFoldDB" id="A0A8S9YC83"/>
<dbReference type="InterPro" id="IPR039181">
    <property type="entry name" value="Elapor1/2"/>
</dbReference>
<evidence type="ECO:0000313" key="1">
    <source>
        <dbReference type="EMBL" id="KAF7233901.1"/>
    </source>
</evidence>
<dbReference type="SMART" id="SM01411">
    <property type="entry name" value="Ephrin_rec_like"/>
    <property type="match status" value="1"/>
</dbReference>
<dbReference type="PANTHER" id="PTHR22727">
    <property type="entry name" value="PROTEIN CBG13728"/>
    <property type="match status" value="1"/>
</dbReference>
<keyword evidence="2" id="KW-1185">Reference proteome</keyword>
<dbReference type="OrthoDB" id="439917at2759"/>
<protein>
    <recommendedName>
        <fullName evidence="3">Tyrosine-protein kinase ephrin type A/B receptor-like domain-containing protein</fullName>
    </recommendedName>
</protein>
<dbReference type="Gene3D" id="2.10.50.10">
    <property type="entry name" value="Tumor Necrosis Factor Receptor, subunit A, domain 2"/>
    <property type="match status" value="1"/>
</dbReference>
<dbReference type="Proteomes" id="UP000822476">
    <property type="component" value="Unassembled WGS sequence"/>
</dbReference>
<organism evidence="1 2">
    <name type="scientific">Paragonimus skrjabini miyazakii</name>
    <dbReference type="NCBI Taxonomy" id="59628"/>
    <lineage>
        <taxon>Eukaryota</taxon>
        <taxon>Metazoa</taxon>
        <taxon>Spiralia</taxon>
        <taxon>Lophotrochozoa</taxon>
        <taxon>Platyhelminthes</taxon>
        <taxon>Trematoda</taxon>
        <taxon>Digenea</taxon>
        <taxon>Plagiorchiida</taxon>
        <taxon>Troglotremata</taxon>
        <taxon>Troglotrematidae</taxon>
        <taxon>Paragonimus</taxon>
    </lineage>
</organism>
<dbReference type="GO" id="GO:0016020">
    <property type="term" value="C:membrane"/>
    <property type="evidence" value="ECO:0007669"/>
    <property type="project" value="TreeGrafter"/>
</dbReference>